<evidence type="ECO:0000313" key="3">
    <source>
        <dbReference type="Proteomes" id="UP000005744"/>
    </source>
</evidence>
<accession>I3CBG3</accession>
<dbReference type="InterPro" id="IPR036760">
    <property type="entry name" value="SspB-like_sf"/>
</dbReference>
<dbReference type="InterPro" id="IPR007481">
    <property type="entry name" value="SspB"/>
</dbReference>
<feature type="region of interest" description="Disordered" evidence="1">
    <location>
        <begin position="105"/>
        <end position="133"/>
    </location>
</feature>
<keyword evidence="3" id="KW-1185">Reference proteome</keyword>
<protein>
    <submittedName>
        <fullName evidence="2">Stringent starvation protein B</fullName>
    </submittedName>
</protein>
<dbReference type="eggNOG" id="COG2969">
    <property type="taxonomic scope" value="Bacteria"/>
</dbReference>
<proteinExistence type="predicted"/>
<dbReference type="Proteomes" id="UP000005744">
    <property type="component" value="Unassembled WGS sequence"/>
</dbReference>
<dbReference type="Gene3D" id="2.30.30.220">
    <property type="entry name" value="SspB-like"/>
    <property type="match status" value="1"/>
</dbReference>
<reference evidence="2 3" key="1">
    <citation type="submission" date="2011-11" db="EMBL/GenBank/DDBJ databases">
        <title>Improved High-Quality Draft sequence of Beggiatoa alba B18lD.</title>
        <authorList>
            <consortium name="US DOE Joint Genome Institute"/>
            <person name="Lucas S."/>
            <person name="Han J."/>
            <person name="Lapidus A."/>
            <person name="Cheng J.-F."/>
            <person name="Goodwin L."/>
            <person name="Pitluck S."/>
            <person name="Peters L."/>
            <person name="Mikhailova N."/>
            <person name="Held B."/>
            <person name="Detter J.C."/>
            <person name="Han C."/>
            <person name="Tapia R."/>
            <person name="Land M."/>
            <person name="Hauser L."/>
            <person name="Kyrpides N."/>
            <person name="Ivanova N."/>
            <person name="Pagani I."/>
            <person name="Samuel K."/>
            <person name="Teske A."/>
            <person name="Mueller J."/>
            <person name="Woyke T."/>
        </authorList>
    </citation>
    <scope>NUCLEOTIDE SEQUENCE [LARGE SCALE GENOMIC DNA]</scope>
    <source>
        <strain evidence="2 3">B18LD</strain>
    </source>
</reference>
<dbReference type="Pfam" id="PF04386">
    <property type="entry name" value="SspB"/>
    <property type="match status" value="1"/>
</dbReference>
<dbReference type="RefSeq" id="WP_002682461.1">
    <property type="nucleotide sequence ID" value="NZ_JH600070.1"/>
</dbReference>
<dbReference type="HOGENOM" id="CLU_118425_2_0_6"/>
<evidence type="ECO:0000256" key="1">
    <source>
        <dbReference type="SAM" id="MobiDB-lite"/>
    </source>
</evidence>
<name>I3CBG3_9GAMM</name>
<dbReference type="GO" id="GO:0005829">
    <property type="term" value="C:cytosol"/>
    <property type="evidence" value="ECO:0007669"/>
    <property type="project" value="TreeGrafter"/>
</dbReference>
<dbReference type="SUPFAM" id="SSF101738">
    <property type="entry name" value="SspB-like"/>
    <property type="match status" value="1"/>
</dbReference>
<evidence type="ECO:0000313" key="2">
    <source>
        <dbReference type="EMBL" id="EIJ40956.1"/>
    </source>
</evidence>
<sequence length="133" mass="14983">MMTSPRPYLIRAVYEWIIDNNFTPYLKVNANLEQVEVPREFVNEEGSIVLNISPSAVRDLELGNEWLSFNARFSGRAQNVLVPIAAVLGIYTKENGRGFFFNAEEFQDETPPETPPPAPTPTAKKAPFLKVVK</sequence>
<dbReference type="EMBL" id="JH600070">
    <property type="protein sequence ID" value="EIJ40956.1"/>
    <property type="molecule type" value="Genomic_DNA"/>
</dbReference>
<dbReference type="AlphaFoldDB" id="I3CBG3"/>
<dbReference type="PIRSF" id="PIRSF005276">
    <property type="entry name" value="SspB"/>
    <property type="match status" value="1"/>
</dbReference>
<gene>
    <name evidence="2" type="ORF">BegalDRAFT_0029</name>
</gene>
<dbReference type="PANTHER" id="PTHR37486">
    <property type="entry name" value="STRINGENT STARVATION PROTEIN B"/>
    <property type="match status" value="1"/>
</dbReference>
<dbReference type="GO" id="GO:0045732">
    <property type="term" value="P:positive regulation of protein catabolic process"/>
    <property type="evidence" value="ECO:0007669"/>
    <property type="project" value="TreeGrafter"/>
</dbReference>
<organism evidence="2 3">
    <name type="scientific">Beggiatoa alba B18LD</name>
    <dbReference type="NCBI Taxonomy" id="395493"/>
    <lineage>
        <taxon>Bacteria</taxon>
        <taxon>Pseudomonadati</taxon>
        <taxon>Pseudomonadota</taxon>
        <taxon>Gammaproteobacteria</taxon>
        <taxon>Thiotrichales</taxon>
        <taxon>Thiotrichaceae</taxon>
        <taxon>Beggiatoa</taxon>
    </lineage>
</organism>
<dbReference type="STRING" id="395493.BegalDRAFT_0029"/>
<dbReference type="NCBIfam" id="NF008769">
    <property type="entry name" value="PRK11798.2-5"/>
    <property type="match status" value="1"/>
</dbReference>
<dbReference type="GO" id="GO:0005840">
    <property type="term" value="C:ribosome"/>
    <property type="evidence" value="ECO:0007669"/>
    <property type="project" value="TreeGrafter"/>
</dbReference>
<dbReference type="PANTHER" id="PTHR37486:SF1">
    <property type="entry name" value="STRINGENT STARVATION PROTEIN B"/>
    <property type="match status" value="1"/>
</dbReference>